<dbReference type="EMBL" id="ML220152">
    <property type="protein sequence ID" value="TGZ77559.1"/>
    <property type="molecule type" value="Genomic_DNA"/>
</dbReference>
<dbReference type="PROSITE" id="PS50088">
    <property type="entry name" value="ANK_REPEAT"/>
    <property type="match status" value="1"/>
</dbReference>
<dbReference type="Pfam" id="PF12796">
    <property type="entry name" value="Ank_2"/>
    <property type="match status" value="1"/>
</dbReference>
<keyword evidence="1" id="KW-0040">ANK repeat</keyword>
<name>A0A4S2MQE9_9PEZI</name>
<sequence length="66" mass="6554">MQTHLAYLLVVAATIGSSTAVTNLVAAGADVNAQRGLDGGALQAAASNGHEEVVRLLVKLGADPDA</sequence>
<dbReference type="OrthoDB" id="4772757at2759"/>
<dbReference type="PROSITE" id="PS50297">
    <property type="entry name" value="ANK_REP_REGION"/>
    <property type="match status" value="1"/>
</dbReference>
<evidence type="ECO:0000313" key="4">
    <source>
        <dbReference type="Proteomes" id="UP000298138"/>
    </source>
</evidence>
<accession>A0A4S2MQE9</accession>
<protein>
    <submittedName>
        <fullName evidence="3">Uncharacterized protein</fullName>
    </submittedName>
</protein>
<dbReference type="Gene3D" id="1.25.40.20">
    <property type="entry name" value="Ankyrin repeat-containing domain"/>
    <property type="match status" value="1"/>
</dbReference>
<feature type="chain" id="PRO_5020597995" evidence="2">
    <location>
        <begin position="21"/>
        <end position="66"/>
    </location>
</feature>
<keyword evidence="2" id="KW-0732">Signal</keyword>
<dbReference type="AlphaFoldDB" id="A0A4S2MQE9"/>
<evidence type="ECO:0000256" key="1">
    <source>
        <dbReference type="PROSITE-ProRule" id="PRU00023"/>
    </source>
</evidence>
<keyword evidence="4" id="KW-1185">Reference proteome</keyword>
<evidence type="ECO:0000313" key="3">
    <source>
        <dbReference type="EMBL" id="TGZ77559.1"/>
    </source>
</evidence>
<dbReference type="InterPro" id="IPR036770">
    <property type="entry name" value="Ankyrin_rpt-contain_sf"/>
</dbReference>
<reference evidence="3 4" key="1">
    <citation type="submission" date="2019-04" db="EMBL/GenBank/DDBJ databases">
        <title>Comparative genomics and transcriptomics to analyze fruiting body development in filamentous ascomycetes.</title>
        <authorList>
            <consortium name="DOE Joint Genome Institute"/>
            <person name="Lutkenhaus R."/>
            <person name="Traeger S."/>
            <person name="Breuer J."/>
            <person name="Kuo A."/>
            <person name="Lipzen A."/>
            <person name="Pangilinan J."/>
            <person name="Dilworth D."/>
            <person name="Sandor L."/>
            <person name="Poggeler S."/>
            <person name="Barry K."/>
            <person name="Grigoriev I.V."/>
            <person name="Nowrousian M."/>
        </authorList>
    </citation>
    <scope>NUCLEOTIDE SEQUENCE [LARGE SCALE GENOMIC DNA]</scope>
    <source>
        <strain evidence="3 4">CBS 389.68</strain>
    </source>
</reference>
<dbReference type="Proteomes" id="UP000298138">
    <property type="component" value="Unassembled WGS sequence"/>
</dbReference>
<organism evidence="3 4">
    <name type="scientific">Ascodesmis nigricans</name>
    <dbReference type="NCBI Taxonomy" id="341454"/>
    <lineage>
        <taxon>Eukaryota</taxon>
        <taxon>Fungi</taxon>
        <taxon>Dikarya</taxon>
        <taxon>Ascomycota</taxon>
        <taxon>Pezizomycotina</taxon>
        <taxon>Pezizomycetes</taxon>
        <taxon>Pezizales</taxon>
        <taxon>Ascodesmidaceae</taxon>
        <taxon>Ascodesmis</taxon>
    </lineage>
</organism>
<dbReference type="InParanoid" id="A0A4S2MQE9"/>
<evidence type="ECO:0000256" key="2">
    <source>
        <dbReference type="SAM" id="SignalP"/>
    </source>
</evidence>
<feature type="repeat" description="ANK" evidence="1">
    <location>
        <begin position="41"/>
        <end position="66"/>
    </location>
</feature>
<dbReference type="InterPro" id="IPR002110">
    <property type="entry name" value="Ankyrin_rpt"/>
</dbReference>
<gene>
    <name evidence="3" type="ORF">EX30DRAFT_311175</name>
</gene>
<dbReference type="SUPFAM" id="SSF48403">
    <property type="entry name" value="Ankyrin repeat"/>
    <property type="match status" value="1"/>
</dbReference>
<feature type="signal peptide" evidence="2">
    <location>
        <begin position="1"/>
        <end position="20"/>
    </location>
</feature>
<proteinExistence type="predicted"/>